<dbReference type="Proteomes" id="UP000591131">
    <property type="component" value="Unassembled WGS sequence"/>
</dbReference>
<comment type="caution">
    <text evidence="1">The sequence shown here is derived from an EMBL/GenBank/DDBJ whole genome shotgun (WGS) entry which is preliminary data.</text>
</comment>
<dbReference type="AlphaFoldDB" id="A0A7J6MFJ1"/>
<dbReference type="OrthoDB" id="6109470at2759"/>
<gene>
    <name evidence="1" type="ORF">FOL47_002163</name>
</gene>
<evidence type="ECO:0000313" key="2">
    <source>
        <dbReference type="Proteomes" id="UP000591131"/>
    </source>
</evidence>
<name>A0A7J6MFJ1_PERCH</name>
<reference evidence="1 2" key="1">
    <citation type="submission" date="2020-04" db="EMBL/GenBank/DDBJ databases">
        <title>Perkinsus chesapeaki whole genome sequence.</title>
        <authorList>
            <person name="Bogema D.R."/>
        </authorList>
    </citation>
    <scope>NUCLEOTIDE SEQUENCE [LARGE SCALE GENOMIC DNA]</scope>
    <source>
        <strain evidence="1">ATCC PRA-425</strain>
    </source>
</reference>
<evidence type="ECO:0000313" key="1">
    <source>
        <dbReference type="EMBL" id="KAF4670176.1"/>
    </source>
</evidence>
<accession>A0A7J6MFJ1</accession>
<sequence length="361" mass="40162">MSNLSEGFKIATFEYMEYMRNGDTWPDSYSFTPILDIPGLRDIERTNNIRMMSYFNNSLHIETKEDLAEACIVFMRSVLDSTSDETKGALWRVVDTNNWYDIIGGETHFSHVISMIDKLVCHLPGFVGEQVEASYRSWERLRELLSDASGGFLGGVVFERNPPGSGHSFYWYLLDLNDERVDSSVRRILDYGDDVLEGICSHELLSAALSILLTGPSQPVVVVSDSVACVRALRKMRRKSAALNCILEGLMLVGPGSAAPSLYAQHLAGELNILADQISRSDIQTSRSIFYRVDGADSTVLWSETLCTSWRSSHAHGLAVPEYGCFSVMPQSHSCFNQNGPEFSPLLLSVQSDDTVPFSLV</sequence>
<keyword evidence="2" id="KW-1185">Reference proteome</keyword>
<organism evidence="1 2">
    <name type="scientific">Perkinsus chesapeaki</name>
    <name type="common">Clam parasite</name>
    <name type="synonym">Perkinsus andrewsi</name>
    <dbReference type="NCBI Taxonomy" id="330153"/>
    <lineage>
        <taxon>Eukaryota</taxon>
        <taxon>Sar</taxon>
        <taxon>Alveolata</taxon>
        <taxon>Perkinsozoa</taxon>
        <taxon>Perkinsea</taxon>
        <taxon>Perkinsida</taxon>
        <taxon>Perkinsidae</taxon>
        <taxon>Perkinsus</taxon>
    </lineage>
</organism>
<protein>
    <submittedName>
        <fullName evidence="1">Uncharacterized protein</fullName>
    </submittedName>
</protein>
<dbReference type="EMBL" id="JAAPAO010000157">
    <property type="protein sequence ID" value="KAF4670176.1"/>
    <property type="molecule type" value="Genomic_DNA"/>
</dbReference>
<proteinExistence type="predicted"/>